<dbReference type="GO" id="GO:0005886">
    <property type="term" value="C:plasma membrane"/>
    <property type="evidence" value="ECO:0007669"/>
    <property type="project" value="UniProtKB-SubCell"/>
</dbReference>
<keyword evidence="2" id="KW-1003">Cell membrane</keyword>
<dbReference type="InterPro" id="IPR003784">
    <property type="entry name" value="BioY"/>
</dbReference>
<accession>A0A1E3AD17</accession>
<dbReference type="Pfam" id="PF02632">
    <property type="entry name" value="BioY"/>
    <property type="match status" value="1"/>
</dbReference>
<dbReference type="PANTHER" id="PTHR34295:SF1">
    <property type="entry name" value="BIOTIN TRANSPORTER BIOY"/>
    <property type="match status" value="1"/>
</dbReference>
<feature type="transmembrane region" description="Helical" evidence="3">
    <location>
        <begin position="34"/>
        <end position="52"/>
    </location>
</feature>
<dbReference type="PATRIC" id="fig|1432052.4.peg.2823"/>
<keyword evidence="2" id="KW-0813">Transport</keyword>
<evidence type="ECO:0000313" key="5">
    <source>
        <dbReference type="Proteomes" id="UP000094067"/>
    </source>
</evidence>
<feature type="transmembrane region" description="Helical" evidence="3">
    <location>
        <begin position="90"/>
        <end position="107"/>
    </location>
</feature>
<dbReference type="RefSeq" id="WP_069152499.1">
    <property type="nucleotide sequence ID" value="NZ_MCGH01000002.1"/>
</dbReference>
<protein>
    <recommendedName>
        <fullName evidence="2">Biotin transporter</fullName>
    </recommendedName>
</protein>
<keyword evidence="2 3" id="KW-0472">Membrane</keyword>
<proteinExistence type="inferred from homology"/>
<dbReference type="PIRSF" id="PIRSF016661">
    <property type="entry name" value="BioY"/>
    <property type="match status" value="1"/>
</dbReference>
<comment type="similarity">
    <text evidence="1 2">Belongs to the BioY family.</text>
</comment>
<dbReference type="EMBL" id="MCGH01000002">
    <property type="protein sequence ID" value="ODM06638.1"/>
    <property type="molecule type" value="Genomic_DNA"/>
</dbReference>
<name>A0A1E3AD17_9FIRM</name>
<dbReference type="PANTHER" id="PTHR34295">
    <property type="entry name" value="BIOTIN TRANSPORTER BIOY"/>
    <property type="match status" value="1"/>
</dbReference>
<keyword evidence="3" id="KW-1133">Transmembrane helix</keyword>
<feature type="transmembrane region" description="Helical" evidence="3">
    <location>
        <begin position="114"/>
        <end position="133"/>
    </location>
</feature>
<evidence type="ECO:0000256" key="2">
    <source>
        <dbReference type="PIRNR" id="PIRNR016661"/>
    </source>
</evidence>
<feature type="transmembrane region" description="Helical" evidence="3">
    <location>
        <begin position="145"/>
        <end position="167"/>
    </location>
</feature>
<comment type="caution">
    <text evidence="4">The sequence shown here is derived from an EMBL/GenBank/DDBJ whole genome shotgun (WGS) entry which is preliminary data.</text>
</comment>
<evidence type="ECO:0000313" key="4">
    <source>
        <dbReference type="EMBL" id="ODM06638.1"/>
    </source>
</evidence>
<dbReference type="Gene3D" id="1.10.1760.20">
    <property type="match status" value="1"/>
</dbReference>
<gene>
    <name evidence="4" type="primary">bioY</name>
    <name evidence="4" type="ORF">BEI61_02528</name>
</gene>
<keyword evidence="3" id="KW-0812">Transmembrane</keyword>
<dbReference type="Proteomes" id="UP000094067">
    <property type="component" value="Unassembled WGS sequence"/>
</dbReference>
<sequence>MEKRVSTRSIVITGMFAAVIAVLAQVALPMPSGVPVTLQTFAIALTGVVLGAKLGMAAAGVYILLGAVGVPVFSGFAGGLGILFGKSGGFIWGFLFLALLCGLGCQIKNKVVGWGLGIVGLAVCHLLGIFQFMVLMKMGVAESALLVSVPFLIKDVVSVAFAFVLGLQIRKQLFRADILQGAAPKKATVEKL</sequence>
<comment type="subcellular location">
    <subcellularLocation>
        <location evidence="2">Cell membrane</location>
        <topology evidence="2">Multi-pass membrane protein</topology>
    </subcellularLocation>
</comment>
<feature type="transmembrane region" description="Helical" evidence="3">
    <location>
        <begin position="9"/>
        <end position="28"/>
    </location>
</feature>
<dbReference type="AlphaFoldDB" id="A0A1E3AD17"/>
<evidence type="ECO:0000256" key="1">
    <source>
        <dbReference type="ARBA" id="ARBA00010692"/>
    </source>
</evidence>
<evidence type="ECO:0000256" key="3">
    <source>
        <dbReference type="SAM" id="Phobius"/>
    </source>
</evidence>
<reference evidence="4 5" key="1">
    <citation type="submission" date="2016-07" db="EMBL/GenBank/DDBJ databases">
        <title>Characterization of isolates of Eisenbergiella tayi derived from blood cultures, using whole genome sequencing.</title>
        <authorList>
            <person name="Burdz T."/>
            <person name="Wiebe D."/>
            <person name="Huynh C."/>
            <person name="Bernard K."/>
        </authorList>
    </citation>
    <scope>NUCLEOTIDE SEQUENCE [LARGE SCALE GENOMIC DNA]</scope>
    <source>
        <strain evidence="4 5">NML 110608</strain>
    </source>
</reference>
<dbReference type="GO" id="GO:0015225">
    <property type="term" value="F:biotin transmembrane transporter activity"/>
    <property type="evidence" value="ECO:0007669"/>
    <property type="project" value="UniProtKB-UniRule"/>
</dbReference>
<organism evidence="4 5">
    <name type="scientific">Eisenbergiella tayi</name>
    <dbReference type="NCBI Taxonomy" id="1432052"/>
    <lineage>
        <taxon>Bacteria</taxon>
        <taxon>Bacillati</taxon>
        <taxon>Bacillota</taxon>
        <taxon>Clostridia</taxon>
        <taxon>Lachnospirales</taxon>
        <taxon>Lachnospiraceae</taxon>
        <taxon>Eisenbergiella</taxon>
    </lineage>
</organism>
<feature type="transmembrane region" description="Helical" evidence="3">
    <location>
        <begin position="59"/>
        <end position="84"/>
    </location>
</feature>